<evidence type="ECO:0000256" key="5">
    <source>
        <dbReference type="ARBA" id="ARBA00022989"/>
    </source>
</evidence>
<keyword evidence="3" id="KW-1003">Cell membrane</keyword>
<comment type="subcellular location">
    <subcellularLocation>
        <location evidence="1 7">Cell membrane</location>
        <topology evidence="1 7">Multi-pass membrane protein</topology>
    </subcellularLocation>
</comment>
<evidence type="ECO:0000256" key="7">
    <source>
        <dbReference type="RuleBase" id="RU363032"/>
    </source>
</evidence>
<feature type="transmembrane region" description="Helical" evidence="7">
    <location>
        <begin position="110"/>
        <end position="129"/>
    </location>
</feature>
<feature type="transmembrane region" description="Helical" evidence="7">
    <location>
        <begin position="226"/>
        <end position="246"/>
    </location>
</feature>
<evidence type="ECO:0000256" key="1">
    <source>
        <dbReference type="ARBA" id="ARBA00004651"/>
    </source>
</evidence>
<proteinExistence type="inferred from homology"/>
<evidence type="ECO:0000256" key="3">
    <source>
        <dbReference type="ARBA" id="ARBA00022475"/>
    </source>
</evidence>
<dbReference type="Gene3D" id="1.10.3720.10">
    <property type="entry name" value="MetI-like"/>
    <property type="match status" value="1"/>
</dbReference>
<feature type="transmembrane region" description="Helical" evidence="7">
    <location>
        <begin position="258"/>
        <end position="278"/>
    </location>
</feature>
<dbReference type="GO" id="GO:0005886">
    <property type="term" value="C:plasma membrane"/>
    <property type="evidence" value="ECO:0007669"/>
    <property type="project" value="UniProtKB-SubCell"/>
</dbReference>
<comment type="caution">
    <text evidence="9">The sequence shown here is derived from an EMBL/GenBank/DDBJ whole genome shotgun (WGS) entry which is preliminary data.</text>
</comment>
<accession>A0A430JDV6</accession>
<keyword evidence="2 7" id="KW-0813">Transport</keyword>
<dbReference type="PROSITE" id="PS50928">
    <property type="entry name" value="ABC_TM1"/>
    <property type="match status" value="1"/>
</dbReference>
<dbReference type="InterPro" id="IPR000515">
    <property type="entry name" value="MetI-like"/>
</dbReference>
<gene>
    <name evidence="9" type="ORF">EJQ19_12545</name>
</gene>
<feature type="transmembrane region" description="Helical" evidence="7">
    <location>
        <begin position="141"/>
        <end position="162"/>
    </location>
</feature>
<dbReference type="SUPFAM" id="SSF161098">
    <property type="entry name" value="MetI-like"/>
    <property type="match status" value="1"/>
</dbReference>
<dbReference type="InterPro" id="IPR035906">
    <property type="entry name" value="MetI-like_sf"/>
</dbReference>
<dbReference type="GO" id="GO:0055085">
    <property type="term" value="P:transmembrane transport"/>
    <property type="evidence" value="ECO:0007669"/>
    <property type="project" value="InterPro"/>
</dbReference>
<dbReference type="PANTHER" id="PTHR43744">
    <property type="entry name" value="ABC TRANSPORTER PERMEASE PROTEIN MG189-RELATED-RELATED"/>
    <property type="match status" value="1"/>
</dbReference>
<dbReference type="CDD" id="cd06261">
    <property type="entry name" value="TM_PBP2"/>
    <property type="match status" value="1"/>
</dbReference>
<dbReference type="Proteomes" id="UP000276128">
    <property type="component" value="Unassembled WGS sequence"/>
</dbReference>
<evidence type="ECO:0000259" key="8">
    <source>
        <dbReference type="PROSITE" id="PS50928"/>
    </source>
</evidence>
<keyword evidence="5 7" id="KW-1133">Transmembrane helix</keyword>
<evidence type="ECO:0000313" key="10">
    <source>
        <dbReference type="Proteomes" id="UP000276128"/>
    </source>
</evidence>
<reference evidence="9 10" key="1">
    <citation type="submission" date="2018-12" db="EMBL/GenBank/DDBJ databases">
        <title>Bacillus ochoae sp. nov., Paenibacillus whitsoniae sp. nov., Paenibacillus spiritus sp. nov. Isolated from the Mars Exploration Rover during spacecraft assembly.</title>
        <authorList>
            <person name="Seuylemezian A."/>
            <person name="Vaishampayan P."/>
        </authorList>
    </citation>
    <scope>NUCLEOTIDE SEQUENCE [LARGE SCALE GENOMIC DNA]</scope>
    <source>
        <strain evidence="9 10">MER 54</strain>
    </source>
</reference>
<protein>
    <submittedName>
        <fullName evidence="9">Carbohydrate ABC transporter permease</fullName>
    </submittedName>
</protein>
<dbReference type="RefSeq" id="WP_126141571.1">
    <property type="nucleotide sequence ID" value="NZ_RXHU01000034.1"/>
</dbReference>
<evidence type="ECO:0000256" key="6">
    <source>
        <dbReference type="ARBA" id="ARBA00023136"/>
    </source>
</evidence>
<feature type="domain" description="ABC transmembrane type-1" evidence="8">
    <location>
        <begin position="75"/>
        <end position="276"/>
    </location>
</feature>
<evidence type="ECO:0000313" key="9">
    <source>
        <dbReference type="EMBL" id="RTE09207.1"/>
    </source>
</evidence>
<sequence>MKIKQSMGEKSFDAFNITLLVIMSLLALLPLLHVVAGSFSSNNALIQSRVSFWPVEPTLQQFKYVVANNTFWRAGWMTVKVVVIATALNMVLTIVGSYPLSKSYLRGRRGIMLFIIFTMVFQAPLIPTYLVVKELHLINSIWALIVPGAISAFNMILCITFFRNLPEELFDAAKVDGMNDYRIVWQIVVPLSKPIMVTLLLFYAVGHWNSYFAPLLYINDRHLQTLQMYIYFLIAAGSSNDVAAAVAGDTGGKLLPKALEMATIVLATTPIVILYPFLQKHFVKGATLGSVKE</sequence>
<evidence type="ECO:0000256" key="4">
    <source>
        <dbReference type="ARBA" id="ARBA00022692"/>
    </source>
</evidence>
<organism evidence="9 10">
    <name type="scientific">Paenibacillus whitsoniae</name>
    <dbReference type="NCBI Taxonomy" id="2496558"/>
    <lineage>
        <taxon>Bacteria</taxon>
        <taxon>Bacillati</taxon>
        <taxon>Bacillota</taxon>
        <taxon>Bacilli</taxon>
        <taxon>Bacillales</taxon>
        <taxon>Paenibacillaceae</taxon>
        <taxon>Paenibacillus</taxon>
    </lineage>
</organism>
<dbReference type="PANTHER" id="PTHR43744:SF9">
    <property type="entry name" value="POLYGALACTURONAN_RHAMNOGALACTURONAN TRANSPORT SYSTEM PERMEASE PROTEIN YTCP"/>
    <property type="match status" value="1"/>
</dbReference>
<keyword evidence="4 7" id="KW-0812">Transmembrane</keyword>
<name>A0A430JDV6_9BACL</name>
<feature type="transmembrane region" description="Helical" evidence="7">
    <location>
        <begin position="12"/>
        <end position="32"/>
    </location>
</feature>
<dbReference type="AlphaFoldDB" id="A0A430JDV6"/>
<evidence type="ECO:0000256" key="2">
    <source>
        <dbReference type="ARBA" id="ARBA00022448"/>
    </source>
</evidence>
<dbReference type="Pfam" id="PF00528">
    <property type="entry name" value="BPD_transp_1"/>
    <property type="match status" value="1"/>
</dbReference>
<keyword evidence="6 7" id="KW-0472">Membrane</keyword>
<comment type="similarity">
    <text evidence="7">Belongs to the binding-protein-dependent transport system permease family.</text>
</comment>
<keyword evidence="10" id="KW-1185">Reference proteome</keyword>
<dbReference type="OrthoDB" id="9810086at2"/>
<feature type="transmembrane region" description="Helical" evidence="7">
    <location>
        <begin position="74"/>
        <end position="98"/>
    </location>
</feature>
<feature type="transmembrane region" description="Helical" evidence="7">
    <location>
        <begin position="183"/>
        <end position="206"/>
    </location>
</feature>
<dbReference type="EMBL" id="RXHU01000034">
    <property type="protein sequence ID" value="RTE09207.1"/>
    <property type="molecule type" value="Genomic_DNA"/>
</dbReference>